<organism evidence="2 3">
    <name type="scientific">Drosophila navojoa</name>
    <name type="common">Fruit fly</name>
    <dbReference type="NCBI Taxonomy" id="7232"/>
    <lineage>
        <taxon>Eukaryota</taxon>
        <taxon>Metazoa</taxon>
        <taxon>Ecdysozoa</taxon>
        <taxon>Arthropoda</taxon>
        <taxon>Hexapoda</taxon>
        <taxon>Insecta</taxon>
        <taxon>Pterygota</taxon>
        <taxon>Neoptera</taxon>
        <taxon>Endopterygota</taxon>
        <taxon>Diptera</taxon>
        <taxon>Brachycera</taxon>
        <taxon>Muscomorpha</taxon>
        <taxon>Ephydroidea</taxon>
        <taxon>Drosophilidae</taxon>
        <taxon>Drosophila</taxon>
    </lineage>
</organism>
<dbReference type="AlphaFoldDB" id="A0A484AY79"/>
<comment type="caution">
    <text evidence="2">The sequence shown here is derived from an EMBL/GenBank/DDBJ whole genome shotgun (WGS) entry which is preliminary data.</text>
</comment>
<feature type="region of interest" description="Disordered" evidence="1">
    <location>
        <begin position="1"/>
        <end position="42"/>
    </location>
</feature>
<keyword evidence="3" id="KW-1185">Reference proteome</keyword>
<evidence type="ECO:0000256" key="1">
    <source>
        <dbReference type="SAM" id="MobiDB-lite"/>
    </source>
</evidence>
<dbReference type="Proteomes" id="UP000295192">
    <property type="component" value="Unassembled WGS sequence"/>
</dbReference>
<evidence type="ECO:0000313" key="3">
    <source>
        <dbReference type="Proteomes" id="UP000295192"/>
    </source>
</evidence>
<accession>A0A484AY79</accession>
<feature type="compositionally biased region" description="Low complexity" evidence="1">
    <location>
        <begin position="20"/>
        <end position="42"/>
    </location>
</feature>
<dbReference type="EMBL" id="LSRL02000364">
    <property type="protein sequence ID" value="TDG41373.1"/>
    <property type="molecule type" value="Genomic_DNA"/>
</dbReference>
<sequence length="113" mass="12012">MEWSRPTFGHSAGGDFTNTNSSSSSSNSNSSSSSCISSDSCCSHSNVQQVNRQQLSSVQQALQFLLLSRELSLRPEALKRPALAPARLLPLPQWNAIGTQAAAGSSDKDDSID</sequence>
<protein>
    <submittedName>
        <fullName evidence="2">Uncharacterized protein</fullName>
    </submittedName>
</protein>
<proteinExistence type="predicted"/>
<evidence type="ECO:0000313" key="2">
    <source>
        <dbReference type="EMBL" id="TDG41373.1"/>
    </source>
</evidence>
<dbReference type="PROSITE" id="PS51257">
    <property type="entry name" value="PROKAR_LIPOPROTEIN"/>
    <property type="match status" value="1"/>
</dbReference>
<name>A0A484AY79_DRONA</name>
<reference evidence="2 3" key="1">
    <citation type="journal article" date="2019" name="J. Hered.">
        <title>An Improved Genome Assembly for Drosophila navojoa, the Basal Species in the mojavensis Cluster.</title>
        <authorList>
            <person name="Vanderlinde T."/>
            <person name="Dupim E.G."/>
            <person name="Nazario-Yepiz N.O."/>
            <person name="Carvalho A.B."/>
        </authorList>
    </citation>
    <scope>NUCLEOTIDE SEQUENCE [LARGE SCALE GENOMIC DNA]</scope>
    <source>
        <strain evidence="2">Navoj_Jal97</strain>
        <tissue evidence="2">Whole organism</tissue>
    </source>
</reference>
<gene>
    <name evidence="2" type="ORF">AWZ03_012207</name>
</gene>